<feature type="binding site" evidence="3">
    <location>
        <position position="224"/>
    </location>
    <ligand>
        <name>a divalent metal cation</name>
        <dbReference type="ChEBI" id="CHEBI:60240"/>
    </ligand>
</feature>
<sequence length="304" mass="33053">MFNPPQLIETRVVARLPESFHVHGRTSERYGNRKYYLEGPVLGRDGLLYFTDVPWGRIFRMTPDGEISLFVEYDGEPNGLKFHRDGRLFVADNRNGIVVIDPISRKVEVLVKRVANEGLRGPNDLTFSKSGDLYFTDQGNSDLQRPHGRVIHVADNGDARILVTDIPSPNGLVLSPKEDWLYLAVTRTLTVWRIAMEPSPGLAPSSPVGTVGVFLQLSGGGGPDGMAVDSAGNVVVAHSNLGSVWIFSPIGEPLYRIKSEVGHATSNIAYGGPDNKTLYITESSSGSILAADLPVAGEKLFGQL</sequence>
<feature type="binding site" evidence="3">
    <location>
        <position position="170"/>
    </location>
    <ligand>
        <name>a divalent metal cation</name>
        <dbReference type="ChEBI" id="CHEBI:60240"/>
    </ligand>
</feature>
<dbReference type="RefSeq" id="WP_208631966.1">
    <property type="nucleotide sequence ID" value="NZ_CP059319.1"/>
</dbReference>
<dbReference type="SUPFAM" id="SSF63829">
    <property type="entry name" value="Calcium-dependent phosphotriesterase"/>
    <property type="match status" value="1"/>
</dbReference>
<dbReference type="PRINTS" id="PR01790">
    <property type="entry name" value="SMP30FAMILY"/>
</dbReference>
<dbReference type="Gene3D" id="2.120.10.30">
    <property type="entry name" value="TolB, C-terminal domain"/>
    <property type="match status" value="1"/>
</dbReference>
<evidence type="ECO:0000256" key="4">
    <source>
        <dbReference type="PROSITE-ProRule" id="PRU00504"/>
    </source>
</evidence>
<evidence type="ECO:0000256" key="1">
    <source>
        <dbReference type="ARBA" id="ARBA00022737"/>
    </source>
</evidence>
<dbReference type="AlphaFoldDB" id="A0A975HDV6"/>
<dbReference type="InterPro" id="IPR051262">
    <property type="entry name" value="SMP-30/CGR1_Lactonase"/>
</dbReference>
<dbReference type="EMBL" id="CP059319">
    <property type="protein sequence ID" value="QTH20129.1"/>
    <property type="molecule type" value="Genomic_DNA"/>
</dbReference>
<dbReference type="InterPro" id="IPR005511">
    <property type="entry name" value="SMP-30"/>
</dbReference>
<evidence type="ECO:0000256" key="3">
    <source>
        <dbReference type="PIRSR" id="PIRSR605511-2"/>
    </source>
</evidence>
<keyword evidence="1" id="KW-0677">Repeat</keyword>
<keyword evidence="3" id="KW-0862">Zinc</keyword>
<feature type="binding site" evidence="3">
    <location>
        <position position="38"/>
    </location>
    <ligand>
        <name>a divalent metal cation</name>
        <dbReference type="ChEBI" id="CHEBI:60240"/>
    </ligand>
</feature>
<dbReference type="GO" id="GO:0046872">
    <property type="term" value="F:metal ion binding"/>
    <property type="evidence" value="ECO:0007669"/>
    <property type="project" value="UniProtKB-KW"/>
</dbReference>
<dbReference type="PANTHER" id="PTHR47572">
    <property type="entry name" value="LIPOPROTEIN-RELATED"/>
    <property type="match status" value="1"/>
</dbReference>
<keyword evidence="3" id="KW-0479">Metal-binding</keyword>
<evidence type="ECO:0000313" key="6">
    <source>
        <dbReference type="EMBL" id="QTH20129.1"/>
    </source>
</evidence>
<protein>
    <submittedName>
        <fullName evidence="6">SMP-30/gluconolactonase/LRE family protein</fullName>
    </submittedName>
</protein>
<feature type="binding site" evidence="3">
    <location>
        <position position="123"/>
    </location>
    <ligand>
        <name>substrate</name>
    </ligand>
</feature>
<dbReference type="InterPro" id="IPR011042">
    <property type="entry name" value="6-blade_b-propeller_TolB-like"/>
</dbReference>
<feature type="repeat" description="NHL" evidence="4">
    <location>
        <begin position="222"/>
        <end position="250"/>
    </location>
</feature>
<feature type="active site" description="Proton donor/acceptor" evidence="2">
    <location>
        <position position="224"/>
    </location>
</feature>
<reference evidence="6" key="2">
    <citation type="submission" date="2021-04" db="EMBL/GenBank/DDBJ databases">
        <title>Isolation and genomic analysis of the ibuprofen-degrading bacterium Sphingomonas strain MPO218.</title>
        <authorList>
            <person name="Aulestia M."/>
            <person name="Flores A."/>
            <person name="Mangas E.L."/>
            <person name="Perez-Pulido A.J."/>
            <person name="Santero E."/>
            <person name="Camacho E.M."/>
        </authorList>
    </citation>
    <scope>NUCLEOTIDE SEQUENCE</scope>
    <source>
        <strain evidence="6">MPO218</strain>
    </source>
</reference>
<name>A0A975HDV6_9SPHN</name>
<gene>
    <name evidence="6" type="ORF">HRJ34_17420</name>
</gene>
<evidence type="ECO:0000256" key="2">
    <source>
        <dbReference type="PIRSR" id="PIRSR605511-1"/>
    </source>
</evidence>
<reference evidence="6" key="1">
    <citation type="submission" date="2020-07" db="EMBL/GenBank/DDBJ databases">
        <authorList>
            <person name="Camacho E."/>
        </authorList>
    </citation>
    <scope>NUCLEOTIDE SEQUENCE</scope>
    <source>
        <strain evidence="6">MPO218</strain>
    </source>
</reference>
<dbReference type="InterPro" id="IPR013658">
    <property type="entry name" value="SGL"/>
</dbReference>
<dbReference type="Pfam" id="PF08450">
    <property type="entry name" value="SGL"/>
    <property type="match status" value="1"/>
</dbReference>
<dbReference type="Proteomes" id="UP000664914">
    <property type="component" value="Chromosome"/>
</dbReference>
<accession>A0A975HDV6</accession>
<evidence type="ECO:0000313" key="7">
    <source>
        <dbReference type="Proteomes" id="UP000664914"/>
    </source>
</evidence>
<dbReference type="PROSITE" id="PS51125">
    <property type="entry name" value="NHL"/>
    <property type="match status" value="1"/>
</dbReference>
<feature type="domain" description="SMP-30/Gluconolactonase/LRE-like region" evidence="5">
    <location>
        <begin position="38"/>
        <end position="282"/>
    </location>
</feature>
<dbReference type="PANTHER" id="PTHR47572:SF5">
    <property type="entry name" value="BLR2277 PROTEIN"/>
    <property type="match status" value="1"/>
</dbReference>
<dbReference type="InterPro" id="IPR001258">
    <property type="entry name" value="NHL_repeat"/>
</dbReference>
<proteinExistence type="predicted"/>
<evidence type="ECO:0000259" key="5">
    <source>
        <dbReference type="Pfam" id="PF08450"/>
    </source>
</evidence>
<organism evidence="6 7">
    <name type="scientific">Rhizorhabdus wittichii</name>
    <dbReference type="NCBI Taxonomy" id="160791"/>
    <lineage>
        <taxon>Bacteria</taxon>
        <taxon>Pseudomonadati</taxon>
        <taxon>Pseudomonadota</taxon>
        <taxon>Alphaproteobacteria</taxon>
        <taxon>Sphingomonadales</taxon>
        <taxon>Sphingomonadaceae</taxon>
        <taxon>Rhizorhabdus</taxon>
    </lineage>
</organism>
<comment type="cofactor">
    <cofactor evidence="3">
        <name>Zn(2+)</name>
        <dbReference type="ChEBI" id="CHEBI:29105"/>
    </cofactor>
    <text evidence="3">Binds 1 divalent metal cation per subunit.</text>
</comment>